<gene>
    <name evidence="2" type="ORF">H9747_00380</name>
</gene>
<accession>A0A9D1PAL1</accession>
<dbReference type="SUPFAM" id="SSF50475">
    <property type="entry name" value="FMN-binding split barrel"/>
    <property type="match status" value="1"/>
</dbReference>
<dbReference type="AlphaFoldDB" id="A0A9D1PAL1"/>
<feature type="domain" description="Pyridoxamine 5'-phosphate oxidase N-terminal" evidence="1">
    <location>
        <begin position="15"/>
        <end position="105"/>
    </location>
</feature>
<dbReference type="Proteomes" id="UP000886814">
    <property type="component" value="Unassembled WGS sequence"/>
</dbReference>
<name>A0A9D1PAL1_9FIRM</name>
<protein>
    <submittedName>
        <fullName evidence="2">Pyridoxamine 5'-phosphate oxidase family protein</fullName>
    </submittedName>
</protein>
<dbReference type="EMBL" id="DXIQ01000003">
    <property type="protein sequence ID" value="HIV37451.1"/>
    <property type="molecule type" value="Genomic_DNA"/>
</dbReference>
<dbReference type="InterPro" id="IPR011576">
    <property type="entry name" value="Pyridox_Oxase_N"/>
</dbReference>
<dbReference type="Gene3D" id="2.30.110.10">
    <property type="entry name" value="Electron Transport, Fmn-binding Protein, Chain A"/>
    <property type="match status" value="1"/>
</dbReference>
<dbReference type="InterPro" id="IPR012349">
    <property type="entry name" value="Split_barrel_FMN-bd"/>
</dbReference>
<sequence length="142" mass="16076">MEKLGSEAEKILSERFGKDNVIALATIENDLPYVRNVNAFYEDRAFYIITHALSNKMKQLAENPHAAISGEWFTAHGIGINLGYFGKAENAEIARKLKQAFSQWIDNGHNDFTDTNTCILCIRLTDGILFSQGRRFDIDFTI</sequence>
<reference evidence="2" key="2">
    <citation type="submission" date="2021-04" db="EMBL/GenBank/DDBJ databases">
        <authorList>
            <person name="Gilroy R."/>
        </authorList>
    </citation>
    <scope>NUCLEOTIDE SEQUENCE</scope>
    <source>
        <strain evidence="2">CHK195-9823</strain>
    </source>
</reference>
<evidence type="ECO:0000313" key="3">
    <source>
        <dbReference type="Proteomes" id="UP000886814"/>
    </source>
</evidence>
<proteinExistence type="predicted"/>
<dbReference type="Pfam" id="PF01243">
    <property type="entry name" value="PNPOx_N"/>
    <property type="match status" value="1"/>
</dbReference>
<evidence type="ECO:0000259" key="1">
    <source>
        <dbReference type="Pfam" id="PF01243"/>
    </source>
</evidence>
<organism evidence="2 3">
    <name type="scientific">Candidatus Blautia stercorigallinarum</name>
    <dbReference type="NCBI Taxonomy" id="2838501"/>
    <lineage>
        <taxon>Bacteria</taxon>
        <taxon>Bacillati</taxon>
        <taxon>Bacillota</taxon>
        <taxon>Clostridia</taxon>
        <taxon>Lachnospirales</taxon>
        <taxon>Lachnospiraceae</taxon>
        <taxon>Blautia</taxon>
    </lineage>
</organism>
<evidence type="ECO:0000313" key="2">
    <source>
        <dbReference type="EMBL" id="HIV37451.1"/>
    </source>
</evidence>
<comment type="caution">
    <text evidence="2">The sequence shown here is derived from an EMBL/GenBank/DDBJ whole genome shotgun (WGS) entry which is preliminary data.</text>
</comment>
<reference evidence="2" key="1">
    <citation type="journal article" date="2021" name="PeerJ">
        <title>Extensive microbial diversity within the chicken gut microbiome revealed by metagenomics and culture.</title>
        <authorList>
            <person name="Gilroy R."/>
            <person name="Ravi A."/>
            <person name="Getino M."/>
            <person name="Pursley I."/>
            <person name="Horton D.L."/>
            <person name="Alikhan N.F."/>
            <person name="Baker D."/>
            <person name="Gharbi K."/>
            <person name="Hall N."/>
            <person name="Watson M."/>
            <person name="Adriaenssens E.M."/>
            <person name="Foster-Nyarko E."/>
            <person name="Jarju S."/>
            <person name="Secka A."/>
            <person name="Antonio M."/>
            <person name="Oren A."/>
            <person name="Chaudhuri R.R."/>
            <person name="La Ragione R."/>
            <person name="Hildebrand F."/>
            <person name="Pallen M.J."/>
        </authorList>
    </citation>
    <scope>NUCLEOTIDE SEQUENCE</scope>
    <source>
        <strain evidence="2">CHK195-9823</strain>
    </source>
</reference>